<sequence length="270" mass="31105">MGHENLEIKRYILLVVVIAFLLSLYGNSLLSNITVVPAPEGLKTIKELFDSGFKIFFLGELAGLTVKEIFEFEFKLHNLLEYLQGGFYPVNATNIRDLVPLMAERSKKLAMPYAAADADLVLRDLTNKLRLIDPTFFCFKLHQTMLPKMLTWKIHTENIFWVKKTLRKLVESGLFSQWDKWSTWRHFLTLKLLEVSTDNFQDPDYIDFGRFCAMMSFWLGMLILSLIVFFCETFWESNSGFGVSNENKNVNGVHVGSSMQIIACSRTNSK</sequence>
<accession>A0ABP1R6J0</accession>
<evidence type="ECO:0000313" key="3">
    <source>
        <dbReference type="Proteomes" id="UP001642540"/>
    </source>
</evidence>
<evidence type="ECO:0000313" key="2">
    <source>
        <dbReference type="EMBL" id="CAL8121140.1"/>
    </source>
</evidence>
<comment type="caution">
    <text evidence="2">The sequence shown here is derived from an EMBL/GenBank/DDBJ whole genome shotgun (WGS) entry which is preliminary data.</text>
</comment>
<reference evidence="2 3" key="1">
    <citation type="submission" date="2024-08" db="EMBL/GenBank/DDBJ databases">
        <authorList>
            <person name="Cucini C."/>
            <person name="Frati F."/>
        </authorList>
    </citation>
    <scope>NUCLEOTIDE SEQUENCE [LARGE SCALE GENOMIC DNA]</scope>
</reference>
<protein>
    <submittedName>
        <fullName evidence="2">Uncharacterized protein</fullName>
    </submittedName>
</protein>
<evidence type="ECO:0000256" key="1">
    <source>
        <dbReference type="SAM" id="Phobius"/>
    </source>
</evidence>
<keyword evidence="3" id="KW-1185">Reference proteome</keyword>
<dbReference type="EMBL" id="CAXLJM020000065">
    <property type="protein sequence ID" value="CAL8121140.1"/>
    <property type="molecule type" value="Genomic_DNA"/>
</dbReference>
<name>A0ABP1R6J0_9HEXA</name>
<feature type="transmembrane region" description="Helical" evidence="1">
    <location>
        <begin position="12"/>
        <end position="30"/>
    </location>
</feature>
<keyword evidence="1" id="KW-0812">Transmembrane</keyword>
<dbReference type="Proteomes" id="UP001642540">
    <property type="component" value="Unassembled WGS sequence"/>
</dbReference>
<proteinExistence type="predicted"/>
<organism evidence="2 3">
    <name type="scientific">Orchesella dallaii</name>
    <dbReference type="NCBI Taxonomy" id="48710"/>
    <lineage>
        <taxon>Eukaryota</taxon>
        <taxon>Metazoa</taxon>
        <taxon>Ecdysozoa</taxon>
        <taxon>Arthropoda</taxon>
        <taxon>Hexapoda</taxon>
        <taxon>Collembola</taxon>
        <taxon>Entomobryomorpha</taxon>
        <taxon>Entomobryoidea</taxon>
        <taxon>Orchesellidae</taxon>
        <taxon>Orchesellinae</taxon>
        <taxon>Orchesella</taxon>
    </lineage>
</organism>
<feature type="transmembrane region" description="Helical" evidence="1">
    <location>
        <begin position="208"/>
        <end position="231"/>
    </location>
</feature>
<keyword evidence="1" id="KW-1133">Transmembrane helix</keyword>
<keyword evidence="1" id="KW-0472">Membrane</keyword>
<gene>
    <name evidence="2" type="ORF">ODALV1_LOCUS19238</name>
</gene>